<keyword evidence="6" id="KW-0863">Zinc-finger</keyword>
<dbReference type="Proteomes" id="UP001190700">
    <property type="component" value="Unassembled WGS sequence"/>
</dbReference>
<evidence type="ECO:0000313" key="14">
    <source>
        <dbReference type="Proteomes" id="UP001190700"/>
    </source>
</evidence>
<dbReference type="Gene3D" id="3.30.40.10">
    <property type="entry name" value="Zinc/RING finger domain, C3HC4 (zinc finger)"/>
    <property type="match status" value="1"/>
</dbReference>
<dbReference type="InterPro" id="IPR046341">
    <property type="entry name" value="SET_dom_sf"/>
</dbReference>
<dbReference type="GO" id="GO:0016887">
    <property type="term" value="F:ATP hydrolysis activity"/>
    <property type="evidence" value="ECO:0007669"/>
    <property type="project" value="InterPro"/>
</dbReference>
<evidence type="ECO:0000256" key="8">
    <source>
        <dbReference type="ARBA" id="ARBA00023054"/>
    </source>
</evidence>
<comment type="subcellular location">
    <subcellularLocation>
        <location evidence="1">Nucleus</location>
    </subcellularLocation>
</comment>
<dbReference type="PANTHER" id="PTHR23336:SF76">
    <property type="entry name" value="MORC S5 DOMAIN-CONTAINING PROTEIN"/>
    <property type="match status" value="1"/>
</dbReference>
<evidence type="ECO:0008006" key="15">
    <source>
        <dbReference type="Google" id="ProtNLM"/>
    </source>
</evidence>
<feature type="region of interest" description="Disordered" evidence="10">
    <location>
        <begin position="953"/>
        <end position="1076"/>
    </location>
</feature>
<keyword evidence="3" id="KW-0540">Nuclease</keyword>
<dbReference type="InterPro" id="IPR036890">
    <property type="entry name" value="HATPase_C_sf"/>
</dbReference>
<evidence type="ECO:0000256" key="4">
    <source>
        <dbReference type="ARBA" id="ARBA00022723"/>
    </source>
</evidence>
<organism evidence="13 14">
    <name type="scientific">Cymbomonas tetramitiformis</name>
    <dbReference type="NCBI Taxonomy" id="36881"/>
    <lineage>
        <taxon>Eukaryota</taxon>
        <taxon>Viridiplantae</taxon>
        <taxon>Chlorophyta</taxon>
        <taxon>Pyramimonadophyceae</taxon>
        <taxon>Pyramimonadales</taxon>
        <taxon>Pyramimonadaceae</taxon>
        <taxon>Cymbomonas</taxon>
    </lineage>
</organism>
<dbReference type="EMBL" id="LGRX02016398">
    <property type="protein sequence ID" value="KAK3262191.1"/>
    <property type="molecule type" value="Genomic_DNA"/>
</dbReference>
<evidence type="ECO:0000256" key="7">
    <source>
        <dbReference type="ARBA" id="ARBA00022833"/>
    </source>
</evidence>
<keyword evidence="5" id="KW-0255">Endonuclease</keyword>
<dbReference type="PROSITE" id="PS51050">
    <property type="entry name" value="ZF_CW"/>
    <property type="match status" value="1"/>
</dbReference>
<evidence type="ECO:0000256" key="2">
    <source>
        <dbReference type="ARBA" id="ARBA00007845"/>
    </source>
</evidence>
<evidence type="ECO:0000256" key="9">
    <source>
        <dbReference type="ARBA" id="ARBA00023242"/>
    </source>
</evidence>
<dbReference type="GO" id="GO:0004519">
    <property type="term" value="F:endonuclease activity"/>
    <property type="evidence" value="ECO:0007669"/>
    <property type="project" value="UniProtKB-KW"/>
</dbReference>
<feature type="compositionally biased region" description="Low complexity" evidence="10">
    <location>
        <begin position="1271"/>
        <end position="1282"/>
    </location>
</feature>
<dbReference type="InterPro" id="IPR001965">
    <property type="entry name" value="Znf_PHD"/>
</dbReference>
<dbReference type="Pfam" id="PF17942">
    <property type="entry name" value="Morc6_S5"/>
    <property type="match status" value="1"/>
</dbReference>
<keyword evidence="9" id="KW-0539">Nucleus</keyword>
<dbReference type="InterPro" id="IPR011124">
    <property type="entry name" value="Znf_CW"/>
</dbReference>
<accession>A0AAE0FNG2</accession>
<evidence type="ECO:0000259" key="12">
    <source>
        <dbReference type="PROSITE" id="PS51050"/>
    </source>
</evidence>
<dbReference type="InterPro" id="IPR041006">
    <property type="entry name" value="Morc_S5"/>
</dbReference>
<comment type="caution">
    <text evidence="13">The sequence shown here is derived from an EMBL/GenBank/DDBJ whole genome shotgun (WGS) entry which is preliminary data.</text>
</comment>
<protein>
    <recommendedName>
        <fullName evidence="15">CW-type domain-containing protein</fullName>
    </recommendedName>
</protein>
<dbReference type="InterPro" id="IPR011011">
    <property type="entry name" value="Znf_FYVE_PHD"/>
</dbReference>
<keyword evidence="7" id="KW-0862">Zinc</keyword>
<dbReference type="Gene3D" id="3.30.565.10">
    <property type="entry name" value="Histidine kinase-like ATPase, C-terminal domain"/>
    <property type="match status" value="1"/>
</dbReference>
<dbReference type="Pfam" id="PF07496">
    <property type="entry name" value="zf-CW"/>
    <property type="match status" value="1"/>
</dbReference>
<name>A0AAE0FNG2_9CHLO</name>
<dbReference type="Pfam" id="PF13589">
    <property type="entry name" value="HATPase_c_3"/>
    <property type="match status" value="1"/>
</dbReference>
<keyword evidence="14" id="KW-1185">Reference proteome</keyword>
<feature type="compositionally biased region" description="Basic and acidic residues" evidence="10">
    <location>
        <begin position="1011"/>
        <end position="1076"/>
    </location>
</feature>
<evidence type="ECO:0000259" key="11">
    <source>
        <dbReference type="PROSITE" id="PS50280"/>
    </source>
</evidence>
<keyword evidence="8" id="KW-0175">Coiled coil</keyword>
<feature type="compositionally biased region" description="Low complexity" evidence="10">
    <location>
        <begin position="978"/>
        <end position="990"/>
    </location>
</feature>
<dbReference type="SMART" id="SM00317">
    <property type="entry name" value="SET"/>
    <property type="match status" value="1"/>
</dbReference>
<dbReference type="GO" id="GO:0005634">
    <property type="term" value="C:nucleus"/>
    <property type="evidence" value="ECO:0007669"/>
    <property type="project" value="UniProtKB-SubCell"/>
</dbReference>
<dbReference type="GO" id="GO:0008270">
    <property type="term" value="F:zinc ion binding"/>
    <property type="evidence" value="ECO:0007669"/>
    <property type="project" value="UniProtKB-KW"/>
</dbReference>
<dbReference type="Gene3D" id="2.170.270.10">
    <property type="entry name" value="SET domain"/>
    <property type="match status" value="1"/>
</dbReference>
<dbReference type="SUPFAM" id="SSF55874">
    <property type="entry name" value="ATPase domain of HSP90 chaperone/DNA topoisomerase II/histidine kinase"/>
    <property type="match status" value="1"/>
</dbReference>
<feature type="domain" description="CW-type" evidence="12">
    <location>
        <begin position="735"/>
        <end position="786"/>
    </location>
</feature>
<reference evidence="13 14" key="1">
    <citation type="journal article" date="2015" name="Genome Biol. Evol.">
        <title>Comparative Genomics of a Bacterivorous Green Alga Reveals Evolutionary Causalities and Consequences of Phago-Mixotrophic Mode of Nutrition.</title>
        <authorList>
            <person name="Burns J.A."/>
            <person name="Paasch A."/>
            <person name="Narechania A."/>
            <person name="Kim E."/>
        </authorList>
    </citation>
    <scope>NUCLEOTIDE SEQUENCE [LARGE SCALE GENOMIC DNA]</scope>
    <source>
        <strain evidence="13 14">PLY_AMNH</strain>
    </source>
</reference>
<feature type="domain" description="SET" evidence="11">
    <location>
        <begin position="1345"/>
        <end position="1488"/>
    </location>
</feature>
<evidence type="ECO:0000256" key="1">
    <source>
        <dbReference type="ARBA" id="ARBA00004123"/>
    </source>
</evidence>
<evidence type="ECO:0000256" key="6">
    <source>
        <dbReference type="ARBA" id="ARBA00022771"/>
    </source>
</evidence>
<dbReference type="InterPro" id="IPR045261">
    <property type="entry name" value="MORC_ATPase"/>
</dbReference>
<dbReference type="GO" id="GO:0031349">
    <property type="term" value="P:positive regulation of defense response"/>
    <property type="evidence" value="ECO:0007669"/>
    <property type="project" value="UniProtKB-ARBA"/>
</dbReference>
<dbReference type="PANTHER" id="PTHR23336">
    <property type="entry name" value="ZINC FINGER CW-TYPE COILED-COIL DOMAIN PROTEIN 3"/>
    <property type="match status" value="1"/>
</dbReference>
<dbReference type="PROSITE" id="PS50280">
    <property type="entry name" value="SET"/>
    <property type="match status" value="1"/>
</dbReference>
<keyword evidence="4" id="KW-0479">Metal-binding</keyword>
<comment type="similarity">
    <text evidence="2">Belongs to the MORC ATPase protein family.</text>
</comment>
<feature type="region of interest" description="Disordered" evidence="10">
    <location>
        <begin position="1248"/>
        <end position="1311"/>
    </location>
</feature>
<feature type="region of interest" description="Disordered" evidence="10">
    <location>
        <begin position="214"/>
        <end position="283"/>
    </location>
</feature>
<sequence length="1507" mass="167108">MIFHYDYLLFQLIDFTFIPLSFTAHTCASRELLLSGEPRRTSRTPHPHSPKVYQLNLDKNCDSSFPGSVTNRFQAIRNMSHQFQEGDVVTVDAACFGEEWCAQTFPVTGAYQRLMGTVLQCKLVRNKKRVRQNLTVRFKYKTDKGEKIVEDEDCSNIIDKLYLVRKNPSAAEVLTPEIEQEHLLEGQTQVGSAYFAGARPDGVALAPQQEEDAFSLGQSSRMHVAVPQSARDRVPASAVRPVPLGSGRKGGTSAASEEEEDRARSFSGSENTDAAEEEEVAPLQIDMTQVPKASVSYEMLKTNALSHKWPFGAFGELTDNSKDSNATECRINVEAYRSNYKSGARCRLISIEDNGPGLSPEELSNMTSLGYSNKEKAAIGLYGNGFKSSSMRLADDALVMTAHTTSDGSLRTLSAALLSYTMHRELQEVTLKIPSVSYKVTPAGLETMEGEPESIKQCLQTLTLYSIYDNEELLKAALLRVFPEGVNGTRIELFNLEPKVLDLDSDPDDIRQTIDRHTEPRSLMEPELLFVDKSLREYLRLLYLRPGMRVMLRGKLVDSLHLAEGEHREAYLEDRHSFSYRPKSLGVDDSPVALHCGRIRGGVHSARAAPGSRRPCGVHFYNKGRLIRAFQLKGCGKFNQLHSSLLEGVILIVDESYLKVGHNKQEYINESGEYKLCMEAVAVRVSTYLEELTSKGRLVMDAQSTAAEALAEQSRRAVEELQKGAEVLKRQEEECGEDQQQVQCDKCGTWRYMPASYEPPEKWECEMSKDFNPHYASCEAPPQVPGQSAEPWRRQFVLSPLHGWEYVMMKVSRYSLGGRPGGALIPDEDGMFPNVRLSEVALPDSNGNERVYRKNIPYAAFRQALVQAVCSLEEEIDDPKSGWWQGRVHQMGQPTSQLLHTGAWGELVVVAREWAEAGGVGRTPDRLLARIKEKLLESEWLKLDDADKQAADALAKDEERMQRELKKKEKAAQHKANGRAGAGAASSGSLGKRKGSASGGDSGLSNSLEAASKKLKEAQRVEQQRRRQAEEECERAEAETLRMKRERDAANRELAKRDRELAKREQELARRTQEREALRHRQALNQAPLGPALFAADSLPSTLPAPAAHPSPFTLVVSPTLPIAPFTTPASAPHVICPAGDFQAACLAGSPAGRVAESSPVSGPACPTEAHRAADQREEPACMRAACLYKCTTEEMQQHEGFYCEGCNRWFHPECVGLDMLDLRTREDDDNDDFRCIDHAQETVARRRACQRRQHAGVPGEPSVSNAAAPGSSLLCSSGTTGADAGTSEATHLSTAESARAQKRGRPPSWPSGTGCFYSSWCVWGNPKSRAERERRRAFPPRFLDGVEIRPLHAQHPIATMRAMRAAAAGAMSDPAKAQYGLYAARSWEAGKRIGVYTGMVRRAQSAVEQWEYIFEEHVGGAEGGVYIHVDALRVGNELRFVNDYRNVAPEPNVEFRKELHPDTGELVITAHTLRQVVPGEEILADYGDKFPIPMARPPPHSSRRGA</sequence>
<feature type="compositionally biased region" description="Polar residues" evidence="10">
    <location>
        <begin position="1288"/>
        <end position="1297"/>
    </location>
</feature>
<gene>
    <name evidence="13" type="ORF">CYMTET_28938</name>
</gene>
<dbReference type="InterPro" id="IPR013083">
    <property type="entry name" value="Znf_RING/FYVE/PHD"/>
</dbReference>
<dbReference type="InterPro" id="IPR001214">
    <property type="entry name" value="SET_dom"/>
</dbReference>
<dbReference type="SUPFAM" id="SSF57903">
    <property type="entry name" value="FYVE/PHD zinc finger"/>
    <property type="match status" value="1"/>
</dbReference>
<dbReference type="SMART" id="SM00249">
    <property type="entry name" value="PHD"/>
    <property type="match status" value="1"/>
</dbReference>
<feature type="compositionally biased region" description="Basic and acidic residues" evidence="10">
    <location>
        <begin position="953"/>
        <end position="972"/>
    </location>
</feature>
<evidence type="ECO:0000256" key="5">
    <source>
        <dbReference type="ARBA" id="ARBA00022759"/>
    </source>
</evidence>
<evidence type="ECO:0000313" key="13">
    <source>
        <dbReference type="EMBL" id="KAK3262191.1"/>
    </source>
</evidence>
<dbReference type="SUPFAM" id="SSF82199">
    <property type="entry name" value="SET domain"/>
    <property type="match status" value="1"/>
</dbReference>
<keyword evidence="5" id="KW-0378">Hydrolase</keyword>
<evidence type="ECO:0000256" key="3">
    <source>
        <dbReference type="ARBA" id="ARBA00022722"/>
    </source>
</evidence>
<dbReference type="Gene3D" id="3.30.40.100">
    <property type="match status" value="1"/>
</dbReference>
<evidence type="ECO:0000256" key="10">
    <source>
        <dbReference type="SAM" id="MobiDB-lite"/>
    </source>
</evidence>
<proteinExistence type="inferred from homology"/>
<dbReference type="Pfam" id="PF00856">
    <property type="entry name" value="SET"/>
    <property type="match status" value="1"/>
</dbReference>